<accession>A0A9D7F9Y7</accession>
<comment type="similarity">
    <text evidence="1">Belongs to the leucine-binding protein family.</text>
</comment>
<evidence type="ECO:0000313" key="7">
    <source>
        <dbReference type="EMBL" id="MBK7421978.1"/>
    </source>
</evidence>
<evidence type="ECO:0000256" key="5">
    <source>
        <dbReference type="SAM" id="MobiDB-lite"/>
    </source>
</evidence>
<dbReference type="AlphaFoldDB" id="A0A9D7F9Y7"/>
<dbReference type="InterPro" id="IPR028081">
    <property type="entry name" value="Leu-bd"/>
</dbReference>
<feature type="compositionally biased region" description="Pro residues" evidence="5">
    <location>
        <begin position="30"/>
        <end position="49"/>
    </location>
</feature>
<dbReference type="PANTHER" id="PTHR47151:SF2">
    <property type="entry name" value="AMINO ACID BINDING PROTEIN"/>
    <property type="match status" value="1"/>
</dbReference>
<dbReference type="CDD" id="cd06342">
    <property type="entry name" value="PBP1_ABC_LIVBP-like"/>
    <property type="match status" value="1"/>
</dbReference>
<evidence type="ECO:0000256" key="4">
    <source>
        <dbReference type="ARBA" id="ARBA00022970"/>
    </source>
</evidence>
<dbReference type="PRINTS" id="PR00337">
    <property type="entry name" value="LEUILEVALBP"/>
</dbReference>
<gene>
    <name evidence="7" type="ORF">IPJ48_02145</name>
</gene>
<evidence type="ECO:0000313" key="8">
    <source>
        <dbReference type="Proteomes" id="UP000886602"/>
    </source>
</evidence>
<name>A0A9D7F9Y7_9RHOO</name>
<keyword evidence="3" id="KW-0732">Signal</keyword>
<proteinExistence type="inferred from homology"/>
<dbReference type="Gene3D" id="3.40.50.2300">
    <property type="match status" value="2"/>
</dbReference>
<dbReference type="EMBL" id="JADJNC010000004">
    <property type="protein sequence ID" value="MBK7421978.1"/>
    <property type="molecule type" value="Genomic_DNA"/>
</dbReference>
<evidence type="ECO:0000256" key="3">
    <source>
        <dbReference type="ARBA" id="ARBA00022729"/>
    </source>
</evidence>
<reference evidence="7" key="1">
    <citation type="submission" date="2020-10" db="EMBL/GenBank/DDBJ databases">
        <title>Connecting structure to function with the recovery of over 1000 high-quality activated sludge metagenome-assembled genomes encoding full-length rRNA genes using long-read sequencing.</title>
        <authorList>
            <person name="Singleton C.M."/>
            <person name="Petriglieri F."/>
            <person name="Kristensen J.M."/>
            <person name="Kirkegaard R.H."/>
            <person name="Michaelsen T.Y."/>
            <person name="Andersen M.H."/>
            <person name="Karst S.M."/>
            <person name="Dueholm M.S."/>
            <person name="Nielsen P.H."/>
            <person name="Albertsen M."/>
        </authorList>
    </citation>
    <scope>NUCLEOTIDE SEQUENCE</scope>
    <source>
        <strain evidence="7">EsbW_18-Q3-R4-48_MAXAC.044</strain>
    </source>
</reference>
<dbReference type="SUPFAM" id="SSF53822">
    <property type="entry name" value="Periplasmic binding protein-like I"/>
    <property type="match status" value="1"/>
</dbReference>
<evidence type="ECO:0000256" key="1">
    <source>
        <dbReference type="ARBA" id="ARBA00010062"/>
    </source>
</evidence>
<organism evidence="7 8">
    <name type="scientific">Candidatus Propionivibrio dominans</name>
    <dbReference type="NCBI Taxonomy" id="2954373"/>
    <lineage>
        <taxon>Bacteria</taxon>
        <taxon>Pseudomonadati</taxon>
        <taxon>Pseudomonadota</taxon>
        <taxon>Betaproteobacteria</taxon>
        <taxon>Rhodocyclales</taxon>
        <taxon>Rhodocyclaceae</taxon>
        <taxon>Propionivibrio</taxon>
    </lineage>
</organism>
<feature type="region of interest" description="Disordered" evidence="5">
    <location>
        <begin position="25"/>
        <end position="50"/>
    </location>
</feature>
<evidence type="ECO:0000256" key="2">
    <source>
        <dbReference type="ARBA" id="ARBA00022448"/>
    </source>
</evidence>
<dbReference type="InterPro" id="IPR000709">
    <property type="entry name" value="Leu_Ile_Val-bd"/>
</dbReference>
<protein>
    <submittedName>
        <fullName evidence="7">Branched-chain amino acid ABC transporter substrate-binding protein</fullName>
    </submittedName>
</protein>
<dbReference type="InterPro" id="IPR028082">
    <property type="entry name" value="Peripla_BP_I"/>
</dbReference>
<keyword evidence="2" id="KW-0813">Transport</keyword>
<dbReference type="GO" id="GO:0006865">
    <property type="term" value="P:amino acid transport"/>
    <property type="evidence" value="ECO:0007669"/>
    <property type="project" value="UniProtKB-KW"/>
</dbReference>
<feature type="domain" description="Leucine-binding protein" evidence="6">
    <location>
        <begin position="52"/>
        <end position="392"/>
    </location>
</feature>
<keyword evidence="4" id="KW-0029">Amino-acid transport</keyword>
<dbReference type="Proteomes" id="UP000886602">
    <property type="component" value="Unassembled WGS sequence"/>
</dbReference>
<dbReference type="PANTHER" id="PTHR47151">
    <property type="entry name" value="LEU/ILE/VAL-BINDING ABC TRANSPORTER SUBUNIT"/>
    <property type="match status" value="1"/>
</dbReference>
<evidence type="ECO:0000259" key="6">
    <source>
        <dbReference type="Pfam" id="PF13458"/>
    </source>
</evidence>
<dbReference type="PROSITE" id="PS51257">
    <property type="entry name" value="PROKAR_LIPOPROTEIN"/>
    <property type="match status" value="1"/>
</dbReference>
<comment type="caution">
    <text evidence="7">The sequence shown here is derived from an EMBL/GenBank/DDBJ whole genome shotgun (WGS) entry which is preliminary data.</text>
</comment>
<dbReference type="Pfam" id="PF13458">
    <property type="entry name" value="Peripla_BP_6"/>
    <property type="match status" value="1"/>
</dbReference>
<sequence>MSYSRIPSMTLAIAAAVAMIGCGQKEEPKPAPAPAPVAAPVPPPPPPKPEVTVQLGHVAPLTGPQAHLGKDNENGARMAIDELNAKGLEIGGAKIKFVLVAEDDQADPKQGTIVAQKLVDAKVSGVIGHLNSGTTIPASKIYFDAGIPQISGSATNPTYTKQGFATAFRVMANDVQQGKVLGGYATKQLAGKTVAIIDDRSAYGQGLADEFEKAVVASGGKVVTREFTTDKATDFAAILTKIKSKKPDVVFYGGMDAQGGPMTKQMKSLGLKAKFLTGDGGCTPEYIKLAGAASEGQYCSLPGVPLDQMPGGKAFGDAFNAKYGQIQLYAPYVYDAVMVMVDSMKRANSVESAKFLPEIGKSDYQGVTTKIQFDDKGDLKGGAISLYQVKDGKWEYRETIGGSVVAEVKEAVKEAATAVKDAAVATGDAAKDAMKDAAKEGAKVAADVSKDAAAAKAAVEKK</sequence>